<evidence type="ECO:0000313" key="2">
    <source>
        <dbReference type="Proteomes" id="UP000699042"/>
    </source>
</evidence>
<gene>
    <name evidence="1" type="ORF">JMJ77_005916</name>
</gene>
<name>A0A9P7UJ68_9PEZI</name>
<dbReference type="Proteomes" id="UP000699042">
    <property type="component" value="Unassembled WGS sequence"/>
</dbReference>
<organism evidence="1 2">
    <name type="scientific">Colletotrichum scovillei</name>
    <dbReference type="NCBI Taxonomy" id="1209932"/>
    <lineage>
        <taxon>Eukaryota</taxon>
        <taxon>Fungi</taxon>
        <taxon>Dikarya</taxon>
        <taxon>Ascomycota</taxon>
        <taxon>Pezizomycotina</taxon>
        <taxon>Sordariomycetes</taxon>
        <taxon>Hypocreomycetidae</taxon>
        <taxon>Glomerellales</taxon>
        <taxon>Glomerellaceae</taxon>
        <taxon>Colletotrichum</taxon>
        <taxon>Colletotrichum acutatum species complex</taxon>
    </lineage>
</organism>
<evidence type="ECO:0000313" key="1">
    <source>
        <dbReference type="EMBL" id="KAG7058542.1"/>
    </source>
</evidence>
<comment type="caution">
    <text evidence="1">The sequence shown here is derived from an EMBL/GenBank/DDBJ whole genome shotgun (WGS) entry which is preliminary data.</text>
</comment>
<dbReference type="EMBL" id="JAESDN010000001">
    <property type="protein sequence ID" value="KAG7058542.1"/>
    <property type="molecule type" value="Genomic_DNA"/>
</dbReference>
<accession>A0A9P7UJ68</accession>
<protein>
    <submittedName>
        <fullName evidence="1">Uncharacterized protein</fullName>
    </submittedName>
</protein>
<keyword evidence="2" id="KW-1185">Reference proteome</keyword>
<proteinExistence type="predicted"/>
<dbReference type="AlphaFoldDB" id="A0A9P7UJ68"/>
<sequence>MSLRYDVRPTTSSTTTCSRATALPLGYWTKSTRLPRIPPKLLPSTPCLKLEFPILSEGACRDTVETRRQFETRHQKRQCTSHQRLKLDAFIHIHKSALPLASSRSAATSRCSSMLKEISKL</sequence>
<reference evidence="1" key="1">
    <citation type="submission" date="2021-05" db="EMBL/GenBank/DDBJ databases">
        <title>Comparative genomics of three Colletotrichum scovillei strains and genetic complementation revealed genes involved fungal growth and virulence on chili pepper.</title>
        <authorList>
            <person name="Hsieh D.-K."/>
            <person name="Chuang S.-C."/>
            <person name="Chen C.-Y."/>
            <person name="Chao Y.-T."/>
            <person name="Lu M.-Y.J."/>
            <person name="Lee M.-H."/>
            <person name="Shih M.-C."/>
        </authorList>
    </citation>
    <scope>NUCLEOTIDE SEQUENCE</scope>
    <source>
        <strain evidence="1">Coll-153</strain>
    </source>
</reference>